<proteinExistence type="predicted"/>
<comment type="caution">
    <text evidence="2">The sequence shown here is derived from an EMBL/GenBank/DDBJ whole genome shotgun (WGS) entry which is preliminary data.</text>
</comment>
<sequence length="190" mass="21502">MPNLPTTTETRAQPLADTFRISPLIWVTLWSLYLALIVPLPYLAWVTGADLPLSWFVLGLVAGGIALQAALSEEVRLDTEGIHVCYPRWVPSLFRQTWSLQWSMIQDIKARATGQGGRVFYLINSTETAYLLPMRVAGFARMTQRIEAETGLRMEHVKPLAQVWMYSILLFFTLLLGLADAWVFWTATTI</sequence>
<dbReference type="Proteomes" id="UP000248857">
    <property type="component" value="Unassembled WGS sequence"/>
</dbReference>
<accession>A0A2W1JG87</accession>
<keyword evidence="1" id="KW-0812">Transmembrane</keyword>
<evidence type="ECO:0000313" key="2">
    <source>
        <dbReference type="EMBL" id="PZD72589.1"/>
    </source>
</evidence>
<dbReference type="OrthoDB" id="511176at2"/>
<dbReference type="RefSeq" id="WP_110986870.1">
    <property type="nucleotide sequence ID" value="NZ_CAWNWM010000009.1"/>
</dbReference>
<organism evidence="2 3">
    <name type="scientific">Acaryochloris thomasi RCC1774</name>
    <dbReference type="NCBI Taxonomy" id="1764569"/>
    <lineage>
        <taxon>Bacteria</taxon>
        <taxon>Bacillati</taxon>
        <taxon>Cyanobacteriota</taxon>
        <taxon>Cyanophyceae</taxon>
        <taxon>Acaryochloridales</taxon>
        <taxon>Acaryochloridaceae</taxon>
        <taxon>Acaryochloris</taxon>
        <taxon>Acaryochloris thomasi</taxon>
    </lineage>
</organism>
<dbReference type="AlphaFoldDB" id="A0A2W1JG87"/>
<feature type="transmembrane region" description="Helical" evidence="1">
    <location>
        <begin position="163"/>
        <end position="185"/>
    </location>
</feature>
<keyword evidence="1" id="KW-1133">Transmembrane helix</keyword>
<protein>
    <submittedName>
        <fullName evidence="2">Uncharacterized protein</fullName>
    </submittedName>
</protein>
<dbReference type="EMBL" id="PQWO01000009">
    <property type="protein sequence ID" value="PZD72589.1"/>
    <property type="molecule type" value="Genomic_DNA"/>
</dbReference>
<keyword evidence="3" id="KW-1185">Reference proteome</keyword>
<evidence type="ECO:0000256" key="1">
    <source>
        <dbReference type="SAM" id="Phobius"/>
    </source>
</evidence>
<name>A0A2W1JG87_9CYAN</name>
<evidence type="ECO:0000313" key="3">
    <source>
        <dbReference type="Proteomes" id="UP000248857"/>
    </source>
</evidence>
<keyword evidence="1" id="KW-0472">Membrane</keyword>
<reference evidence="2 3" key="1">
    <citation type="journal article" date="2018" name="Sci. Rep.">
        <title>A novel species of the marine cyanobacterium Acaryochloris with a unique pigment content and lifestyle.</title>
        <authorList>
            <person name="Partensky F."/>
            <person name="Six C."/>
            <person name="Ratin M."/>
            <person name="Garczarek L."/>
            <person name="Vaulot D."/>
            <person name="Probert I."/>
            <person name="Calteau A."/>
            <person name="Gourvil P."/>
            <person name="Marie D."/>
            <person name="Grebert T."/>
            <person name="Bouchier C."/>
            <person name="Le Panse S."/>
            <person name="Gachenot M."/>
            <person name="Rodriguez F."/>
            <person name="Garrido J.L."/>
        </authorList>
    </citation>
    <scope>NUCLEOTIDE SEQUENCE [LARGE SCALE GENOMIC DNA]</scope>
    <source>
        <strain evidence="2 3">RCC1774</strain>
    </source>
</reference>
<feature type="transmembrane region" description="Helical" evidence="1">
    <location>
        <begin position="51"/>
        <end position="71"/>
    </location>
</feature>
<gene>
    <name evidence="2" type="ORF">C1752_03425</name>
</gene>
<feature type="transmembrane region" description="Helical" evidence="1">
    <location>
        <begin position="21"/>
        <end position="45"/>
    </location>
</feature>